<accession>A0A4R5AXY1</accession>
<dbReference type="EMBL" id="SMFM01000001">
    <property type="protein sequence ID" value="TDD78408.1"/>
    <property type="molecule type" value="Genomic_DNA"/>
</dbReference>
<protein>
    <submittedName>
        <fullName evidence="1">Uncharacterized protein</fullName>
    </submittedName>
</protein>
<dbReference type="RefSeq" id="WP_131908168.1">
    <property type="nucleotide sequence ID" value="NZ_SMFM01000001.1"/>
</dbReference>
<comment type="caution">
    <text evidence="1">The sequence shown here is derived from an EMBL/GenBank/DDBJ whole genome shotgun (WGS) entry which is preliminary data.</text>
</comment>
<gene>
    <name evidence="1" type="ORF">E0F89_01880</name>
</gene>
<evidence type="ECO:0000313" key="1">
    <source>
        <dbReference type="EMBL" id="TDD78408.1"/>
    </source>
</evidence>
<dbReference type="OrthoDB" id="1073166at2"/>
<evidence type="ECO:0000313" key="2">
    <source>
        <dbReference type="Proteomes" id="UP000295278"/>
    </source>
</evidence>
<keyword evidence="2" id="KW-1185">Reference proteome</keyword>
<dbReference type="Proteomes" id="UP000295278">
    <property type="component" value="Unassembled WGS sequence"/>
</dbReference>
<sequence>MNNILEDLKKYFQDTPQEQIMKDWAETEKFDKVGPSIEEFLTKTKLYFKLEEEKLLLSQPNFLDNIKNPKYSSGFSLH</sequence>
<proteinExistence type="predicted"/>
<reference evidence="1 2" key="1">
    <citation type="submission" date="2019-03" db="EMBL/GenBank/DDBJ databases">
        <title>Flavobacterium AT-3-2 sp. nov., isolated from arctic soil.</title>
        <authorList>
            <person name="Chaudhary D.K."/>
        </authorList>
    </citation>
    <scope>NUCLEOTIDE SEQUENCE [LARGE SCALE GENOMIC DNA]</scope>
    <source>
        <strain evidence="1 2">AT-3-2</strain>
    </source>
</reference>
<organism evidence="1 2">
    <name type="scientific">Flavobacterium caseinilyticum</name>
    <dbReference type="NCBI Taxonomy" id="2541732"/>
    <lineage>
        <taxon>Bacteria</taxon>
        <taxon>Pseudomonadati</taxon>
        <taxon>Bacteroidota</taxon>
        <taxon>Flavobacteriia</taxon>
        <taxon>Flavobacteriales</taxon>
        <taxon>Flavobacteriaceae</taxon>
        <taxon>Flavobacterium</taxon>
    </lineage>
</organism>
<name>A0A4R5AXY1_9FLAO</name>
<dbReference type="AlphaFoldDB" id="A0A4R5AXY1"/>